<accession>A0A1Q6A2F8</accession>
<organism evidence="1 2">
    <name type="scientific">Mucilaginibacter polytrichastri</name>
    <dbReference type="NCBI Taxonomy" id="1302689"/>
    <lineage>
        <taxon>Bacteria</taxon>
        <taxon>Pseudomonadati</taxon>
        <taxon>Bacteroidota</taxon>
        <taxon>Sphingobacteriia</taxon>
        <taxon>Sphingobacteriales</taxon>
        <taxon>Sphingobacteriaceae</taxon>
        <taxon>Mucilaginibacter</taxon>
    </lineage>
</organism>
<dbReference type="Proteomes" id="UP000186720">
    <property type="component" value="Unassembled WGS sequence"/>
</dbReference>
<dbReference type="STRING" id="1302689.RG47T_3669"/>
<name>A0A1Q6A2F8_9SPHI</name>
<protein>
    <submittedName>
        <fullName evidence="1">Uncharacterized protein</fullName>
    </submittedName>
</protein>
<proteinExistence type="predicted"/>
<reference evidence="1 2" key="1">
    <citation type="submission" date="2016-11" db="EMBL/GenBank/DDBJ databases">
        <title>Whole Genome Sequencing of Mucilaginibacter polytrichastri RG4-7(T) isolated from the moss sample.</title>
        <authorList>
            <person name="Li Y."/>
        </authorList>
    </citation>
    <scope>NUCLEOTIDE SEQUENCE [LARGE SCALE GENOMIC DNA]</scope>
    <source>
        <strain evidence="1 2">RG4-7</strain>
    </source>
</reference>
<sequence length="45" mass="5122">MIGFTPFIPSNEDLENGVEGTWVITYETVSERDEDFKLIETVLAD</sequence>
<evidence type="ECO:0000313" key="1">
    <source>
        <dbReference type="EMBL" id="OKS88205.1"/>
    </source>
</evidence>
<keyword evidence="2" id="KW-1185">Reference proteome</keyword>
<comment type="caution">
    <text evidence="1">The sequence shown here is derived from an EMBL/GenBank/DDBJ whole genome shotgun (WGS) entry which is preliminary data.</text>
</comment>
<gene>
    <name evidence="1" type="ORF">RG47T_3669</name>
</gene>
<dbReference type="AlphaFoldDB" id="A0A1Q6A2F8"/>
<dbReference type="EMBL" id="MPPL01000001">
    <property type="protein sequence ID" value="OKS88205.1"/>
    <property type="molecule type" value="Genomic_DNA"/>
</dbReference>
<evidence type="ECO:0000313" key="2">
    <source>
        <dbReference type="Proteomes" id="UP000186720"/>
    </source>
</evidence>